<evidence type="ECO:0000256" key="1">
    <source>
        <dbReference type="ARBA" id="ARBA00023235"/>
    </source>
</evidence>
<accession>A0A3P3XRJ7</accession>
<gene>
    <name evidence="3" type="ORF">SPIRO4BDMA_41035</name>
</gene>
<dbReference type="SUPFAM" id="SSF51658">
    <property type="entry name" value="Xylose isomerase-like"/>
    <property type="match status" value="1"/>
</dbReference>
<reference evidence="3" key="1">
    <citation type="submission" date="2017-02" db="EMBL/GenBank/DDBJ databases">
        <authorList>
            <person name="Regsiter A."/>
            <person name="William W."/>
        </authorList>
    </citation>
    <scope>NUCLEOTIDE SEQUENCE</scope>
    <source>
        <strain evidence="3">BdmA 4</strain>
    </source>
</reference>
<dbReference type="Gene3D" id="3.20.20.150">
    <property type="entry name" value="Divalent-metal-dependent TIM barrel enzymes"/>
    <property type="match status" value="1"/>
</dbReference>
<protein>
    <submittedName>
        <fullName evidence="3">Xylose isomerase domain protein TIM barrel</fullName>
    </submittedName>
</protein>
<dbReference type="GO" id="GO:0016853">
    <property type="term" value="F:isomerase activity"/>
    <property type="evidence" value="ECO:0007669"/>
    <property type="project" value="UniProtKB-KW"/>
</dbReference>
<proteinExistence type="predicted"/>
<dbReference type="InterPro" id="IPR050417">
    <property type="entry name" value="Sugar_Epim/Isomerase"/>
</dbReference>
<dbReference type="PANTHER" id="PTHR43489:SF7">
    <property type="entry name" value="3-DEHYDRO-D-GULOSIDE 4-EPIMERASE-RELATED"/>
    <property type="match status" value="1"/>
</dbReference>
<keyword evidence="1 3" id="KW-0413">Isomerase</keyword>
<sequence>MNIWNYALSSADRAPDTAPILLRGDICHNLKTAAVLGYQGLEVHTREDVSLDYDEIGRTAAECGVCVSAVVTGRLNTQGGVNLIDDRPYISYAAIEGLRKYVQMAARLKTNLIIGWIKGQIPEGTDPYPYLERLAGNLTVVCAEARDQGVKIFIEVINRYEANIFTTAQETIDFLEKWKIPNCYLHLDTFHMNIGESKPVEAIRACGGRLGYFHVADNTRLYPGSGTLDFKSYFSALKEIGYKGFVSVECLPCPDGETAARAAIEYLRECESDIKTEK</sequence>
<dbReference type="InterPro" id="IPR036237">
    <property type="entry name" value="Xyl_isomerase-like_sf"/>
</dbReference>
<dbReference type="InterPro" id="IPR013022">
    <property type="entry name" value="Xyl_isomerase-like_TIM-brl"/>
</dbReference>
<name>A0A3P3XRJ7_9SPIR</name>
<dbReference type="EMBL" id="FWDO01000004">
    <property type="protein sequence ID" value="SLM18463.1"/>
    <property type="molecule type" value="Genomic_DNA"/>
</dbReference>
<organism evidence="3">
    <name type="scientific">uncultured spirochete</name>
    <dbReference type="NCBI Taxonomy" id="156406"/>
    <lineage>
        <taxon>Bacteria</taxon>
        <taxon>Pseudomonadati</taxon>
        <taxon>Spirochaetota</taxon>
        <taxon>Spirochaetia</taxon>
        <taxon>Spirochaetales</taxon>
        <taxon>environmental samples</taxon>
    </lineage>
</organism>
<evidence type="ECO:0000259" key="2">
    <source>
        <dbReference type="Pfam" id="PF01261"/>
    </source>
</evidence>
<dbReference type="PANTHER" id="PTHR43489">
    <property type="entry name" value="ISOMERASE"/>
    <property type="match status" value="1"/>
</dbReference>
<feature type="domain" description="Xylose isomerase-like TIM barrel" evidence="2">
    <location>
        <begin position="31"/>
        <end position="270"/>
    </location>
</feature>
<evidence type="ECO:0000313" key="3">
    <source>
        <dbReference type="EMBL" id="SLM18463.1"/>
    </source>
</evidence>
<dbReference type="AlphaFoldDB" id="A0A3P3XRJ7"/>
<dbReference type="Pfam" id="PF01261">
    <property type="entry name" value="AP_endonuc_2"/>
    <property type="match status" value="1"/>
</dbReference>